<dbReference type="RefSeq" id="WP_219070597.1">
    <property type="nucleotide sequence ID" value="NZ_CAJUXY010000098.1"/>
</dbReference>
<keyword evidence="6 8" id="KW-1133">Transmembrane helix</keyword>
<dbReference type="Pfam" id="PF13520">
    <property type="entry name" value="AA_permease_2"/>
    <property type="match status" value="1"/>
</dbReference>
<feature type="transmembrane region" description="Helical" evidence="8">
    <location>
        <begin position="424"/>
        <end position="448"/>
    </location>
</feature>
<protein>
    <submittedName>
        <fullName evidence="9">APC family permease</fullName>
    </submittedName>
</protein>
<sequence>MNDTPHPDLITSAHGVAVAEVDERKLLKTMHWYDGFVMTLSNPGLIIANLGYTTGQIGALGALAVWLGSMVIAVLQNKIYTEPATMFPEHCGGIAMYAFEGWRSRFSLAGPISAIGYWAGWSSVLAIFGLTVGGLVQAQWLPGQTWSVSGIVHLDLPRVIAVALIVALWIINSMGVRPMKILGYLTGGLLFVPLFMFMVAPFFLSDFAFSHLCWGLVGAAGSTWGAVQLALVWLYLNSWSAYGIEVCATFAPEYHDTEQDTRKALIRGAMFCLAVYAILPIALGGAVSQQAMARAPLRFYAELLHREVGGAWSNIIIFFMISSFLLGMNAASAGGARTLYGMSRTGITINWFDHLNKQNVPNRGMFVDVTVNVLAVLFLPTTVAVLAACNMGYVICHVFALSAVPLLRKDRPNLRRPLALSRPWLWLAGILAAFNVLIVAVGSVSFSMTGYGGIREFLIGLALLGIGCVLYMYRRVVQDKQPFTLRDVGPALADGASMPSPAKATA</sequence>
<keyword evidence="10" id="KW-1185">Reference proteome</keyword>
<dbReference type="InterPro" id="IPR002293">
    <property type="entry name" value="AA/rel_permease1"/>
</dbReference>
<geneLocation type="plasmid" evidence="9 10">
    <name>unnamed</name>
</geneLocation>
<organism evidence="9 10">
    <name type="scientific">Candidatus Mycobacterium methanotrophicum</name>
    <dbReference type="NCBI Taxonomy" id="2943498"/>
    <lineage>
        <taxon>Bacteria</taxon>
        <taxon>Bacillati</taxon>
        <taxon>Actinomycetota</taxon>
        <taxon>Actinomycetes</taxon>
        <taxon>Mycobacteriales</taxon>
        <taxon>Mycobacteriaceae</taxon>
        <taxon>Mycobacterium</taxon>
    </lineage>
</organism>
<feature type="transmembrane region" description="Helical" evidence="8">
    <location>
        <begin position="311"/>
        <end position="340"/>
    </location>
</feature>
<evidence type="ECO:0000256" key="2">
    <source>
        <dbReference type="ARBA" id="ARBA00004651"/>
    </source>
</evidence>
<evidence type="ECO:0000256" key="4">
    <source>
        <dbReference type="ARBA" id="ARBA00022475"/>
    </source>
</evidence>
<keyword evidence="9" id="KW-0614">Plasmid</keyword>
<keyword evidence="5 8" id="KW-0812">Transmembrane</keyword>
<feature type="transmembrane region" description="Helical" evidence="8">
    <location>
        <begin position="216"/>
        <end position="236"/>
    </location>
</feature>
<comment type="subcellular location">
    <subcellularLocation>
        <location evidence="2">Cell membrane</location>
        <topology evidence="2">Multi-pass membrane protein</topology>
    </subcellularLocation>
</comment>
<keyword evidence="4" id="KW-1003">Cell membrane</keyword>
<feature type="transmembrane region" description="Helical" evidence="8">
    <location>
        <begin position="454"/>
        <end position="473"/>
    </location>
</feature>
<evidence type="ECO:0000256" key="7">
    <source>
        <dbReference type="ARBA" id="ARBA00023136"/>
    </source>
</evidence>
<evidence type="ECO:0000256" key="6">
    <source>
        <dbReference type="ARBA" id="ARBA00022989"/>
    </source>
</evidence>
<evidence type="ECO:0000256" key="5">
    <source>
        <dbReference type="ARBA" id="ARBA00022692"/>
    </source>
</evidence>
<proteinExistence type="inferred from homology"/>
<comment type="function">
    <text evidence="1">Probable amino-acid or metabolite transport protein.</text>
</comment>
<feature type="transmembrane region" description="Helical" evidence="8">
    <location>
        <begin position="115"/>
        <end position="136"/>
    </location>
</feature>
<dbReference type="PANTHER" id="PTHR42770">
    <property type="entry name" value="AMINO ACID TRANSPORTER-RELATED"/>
    <property type="match status" value="1"/>
</dbReference>
<dbReference type="PIRSF" id="PIRSF006060">
    <property type="entry name" value="AA_transporter"/>
    <property type="match status" value="1"/>
</dbReference>
<dbReference type="PANTHER" id="PTHR42770:SF11">
    <property type="entry name" value="INNER MEMBRANE TRANSPORT PROTEIN YBAT"/>
    <property type="match status" value="1"/>
</dbReference>
<evidence type="ECO:0000256" key="8">
    <source>
        <dbReference type="SAM" id="Phobius"/>
    </source>
</evidence>
<dbReference type="Proteomes" id="UP001056610">
    <property type="component" value="Plasmid unnamed"/>
</dbReference>
<feature type="transmembrane region" description="Helical" evidence="8">
    <location>
        <begin position="57"/>
        <end position="75"/>
    </location>
</feature>
<feature type="transmembrane region" description="Helical" evidence="8">
    <location>
        <begin position="269"/>
        <end position="291"/>
    </location>
</feature>
<dbReference type="EMBL" id="CP097321">
    <property type="protein sequence ID" value="UQX13605.1"/>
    <property type="molecule type" value="Genomic_DNA"/>
</dbReference>
<keyword evidence="7 8" id="KW-0472">Membrane</keyword>
<name>A0ABY4QTZ8_9MYCO</name>
<dbReference type="InterPro" id="IPR050367">
    <property type="entry name" value="APC_superfamily"/>
</dbReference>
<evidence type="ECO:0000313" key="10">
    <source>
        <dbReference type="Proteomes" id="UP001056610"/>
    </source>
</evidence>
<feature type="transmembrane region" description="Helical" evidence="8">
    <location>
        <begin position="181"/>
        <end position="204"/>
    </location>
</feature>
<reference evidence="9" key="1">
    <citation type="submission" date="2022-05" db="EMBL/GenBank/DDBJ databases">
        <title>A methanotrophic Mycobacterium dominates a cave microbial ecosystem.</title>
        <authorList>
            <person name="Van Spanning R.J.M."/>
            <person name="Guan Q."/>
            <person name="Melkonian C."/>
            <person name="Gallant J."/>
            <person name="Polerecky L."/>
            <person name="Flot J.-F."/>
            <person name="Brandt B.W."/>
            <person name="Braster M."/>
            <person name="Iturbe Espinoza P."/>
            <person name="Aerts J."/>
            <person name="Meima-Franke M."/>
            <person name="Piersma S.R."/>
            <person name="Bunduc C."/>
            <person name="Ummels R."/>
            <person name="Pain A."/>
            <person name="Fleming E.J."/>
            <person name="van der Wel N."/>
            <person name="Gherman V.D."/>
            <person name="Sarbu S.M."/>
            <person name="Bodelier P.L.E."/>
            <person name="Bitter W."/>
        </authorList>
    </citation>
    <scope>NUCLEOTIDE SEQUENCE</scope>
    <source>
        <strain evidence="9">Sulfur Cave</strain>
        <plasmid evidence="9">unnamed</plasmid>
    </source>
</reference>
<evidence type="ECO:0000313" key="9">
    <source>
        <dbReference type="EMBL" id="UQX13605.1"/>
    </source>
</evidence>
<gene>
    <name evidence="9" type="ORF">M5I08_25875</name>
</gene>
<comment type="similarity">
    <text evidence="3">Belongs to the amino acid-polyamine-organocation (APC) superfamily.</text>
</comment>
<accession>A0ABY4QTZ8</accession>
<evidence type="ECO:0000256" key="3">
    <source>
        <dbReference type="ARBA" id="ARBA00009523"/>
    </source>
</evidence>
<feature type="transmembrane region" description="Helical" evidence="8">
    <location>
        <begin position="156"/>
        <end position="174"/>
    </location>
</feature>
<evidence type="ECO:0000256" key="1">
    <source>
        <dbReference type="ARBA" id="ARBA00002249"/>
    </source>
</evidence>